<dbReference type="EMBL" id="SJPO01000011">
    <property type="protein sequence ID" value="TWT72831.1"/>
    <property type="molecule type" value="Genomic_DNA"/>
</dbReference>
<dbReference type="InterPro" id="IPR007627">
    <property type="entry name" value="RNA_pol_sigma70_r2"/>
</dbReference>
<keyword evidence="8" id="KW-1185">Reference proteome</keyword>
<dbReference type="Pfam" id="PF04542">
    <property type="entry name" value="Sigma70_r2"/>
    <property type="match status" value="1"/>
</dbReference>
<evidence type="ECO:0000259" key="6">
    <source>
        <dbReference type="Pfam" id="PF08281"/>
    </source>
</evidence>
<evidence type="ECO:0000259" key="5">
    <source>
        <dbReference type="Pfam" id="PF04542"/>
    </source>
</evidence>
<sequence>MGFLTNSQDRLRAFILASVGNYSDAGDILQKTNVVLLKKAGDYAEAGQFDAWAIGIAKYEVLAHIRDRQRERLSFSPDLVELMSDAAEEQVKKLGDRQLALRKCLSQLPAEKRQLIGMRYFEELSMAEIAARLGKSAGAVKATVRRLRGLLHECVSRKMADAKPSVNCE</sequence>
<dbReference type="InterPro" id="IPR039425">
    <property type="entry name" value="RNA_pol_sigma-70-like"/>
</dbReference>
<dbReference type="PANTHER" id="PTHR43133:SF51">
    <property type="entry name" value="RNA POLYMERASE SIGMA FACTOR"/>
    <property type="match status" value="1"/>
</dbReference>
<dbReference type="InterPro" id="IPR036388">
    <property type="entry name" value="WH-like_DNA-bd_sf"/>
</dbReference>
<gene>
    <name evidence="7" type="primary">sigE_7</name>
    <name evidence="7" type="ORF">Pla123a_41320</name>
</gene>
<organism evidence="7 8">
    <name type="scientific">Posidoniimonas polymericola</name>
    <dbReference type="NCBI Taxonomy" id="2528002"/>
    <lineage>
        <taxon>Bacteria</taxon>
        <taxon>Pseudomonadati</taxon>
        <taxon>Planctomycetota</taxon>
        <taxon>Planctomycetia</taxon>
        <taxon>Pirellulales</taxon>
        <taxon>Lacipirellulaceae</taxon>
        <taxon>Posidoniimonas</taxon>
    </lineage>
</organism>
<evidence type="ECO:0000256" key="3">
    <source>
        <dbReference type="ARBA" id="ARBA00023082"/>
    </source>
</evidence>
<dbReference type="AlphaFoldDB" id="A0A5C5YED5"/>
<feature type="domain" description="RNA polymerase sigma factor 70 region 4 type 2" evidence="6">
    <location>
        <begin position="99"/>
        <end position="148"/>
    </location>
</feature>
<dbReference type="SUPFAM" id="SSF88659">
    <property type="entry name" value="Sigma3 and sigma4 domains of RNA polymerase sigma factors"/>
    <property type="match status" value="1"/>
</dbReference>
<accession>A0A5C5YED5</accession>
<keyword evidence="3" id="KW-0731">Sigma factor</keyword>
<dbReference type="InterPro" id="IPR014331">
    <property type="entry name" value="RNA_pol_sigma70_ECF_RHOBA"/>
</dbReference>
<dbReference type="Pfam" id="PF08281">
    <property type="entry name" value="Sigma70_r4_2"/>
    <property type="match status" value="1"/>
</dbReference>
<dbReference type="CDD" id="cd06171">
    <property type="entry name" value="Sigma70_r4"/>
    <property type="match status" value="1"/>
</dbReference>
<keyword evidence="4" id="KW-0804">Transcription</keyword>
<dbReference type="Gene3D" id="1.10.10.10">
    <property type="entry name" value="Winged helix-like DNA-binding domain superfamily/Winged helix DNA-binding domain"/>
    <property type="match status" value="1"/>
</dbReference>
<dbReference type="InterPro" id="IPR014284">
    <property type="entry name" value="RNA_pol_sigma-70_dom"/>
</dbReference>
<dbReference type="InterPro" id="IPR013249">
    <property type="entry name" value="RNA_pol_sigma70_r4_t2"/>
</dbReference>
<dbReference type="SUPFAM" id="SSF88946">
    <property type="entry name" value="Sigma2 domain of RNA polymerase sigma factors"/>
    <property type="match status" value="1"/>
</dbReference>
<protein>
    <submittedName>
        <fullName evidence="7">ECF RNA polymerase sigma factor SigE</fullName>
    </submittedName>
</protein>
<reference evidence="7 8" key="1">
    <citation type="submission" date="2019-02" db="EMBL/GenBank/DDBJ databases">
        <title>Deep-cultivation of Planctomycetes and their phenomic and genomic characterization uncovers novel biology.</title>
        <authorList>
            <person name="Wiegand S."/>
            <person name="Jogler M."/>
            <person name="Boedeker C."/>
            <person name="Pinto D."/>
            <person name="Vollmers J."/>
            <person name="Rivas-Marin E."/>
            <person name="Kohn T."/>
            <person name="Peeters S.H."/>
            <person name="Heuer A."/>
            <person name="Rast P."/>
            <person name="Oberbeckmann S."/>
            <person name="Bunk B."/>
            <person name="Jeske O."/>
            <person name="Meyerdierks A."/>
            <person name="Storesund J.E."/>
            <person name="Kallscheuer N."/>
            <person name="Luecker S."/>
            <person name="Lage O.M."/>
            <person name="Pohl T."/>
            <person name="Merkel B.J."/>
            <person name="Hornburger P."/>
            <person name="Mueller R.-W."/>
            <person name="Bruemmer F."/>
            <person name="Labrenz M."/>
            <person name="Spormann A.M."/>
            <person name="Op Den Camp H."/>
            <person name="Overmann J."/>
            <person name="Amann R."/>
            <person name="Jetten M.S.M."/>
            <person name="Mascher T."/>
            <person name="Medema M.H."/>
            <person name="Devos D.P."/>
            <person name="Kaster A.-K."/>
            <person name="Ovreas L."/>
            <person name="Rohde M."/>
            <person name="Galperin M.Y."/>
            <person name="Jogler C."/>
        </authorList>
    </citation>
    <scope>NUCLEOTIDE SEQUENCE [LARGE SCALE GENOMIC DNA]</scope>
    <source>
        <strain evidence="7 8">Pla123a</strain>
    </source>
</reference>
<dbReference type="NCBIfam" id="TIGR02937">
    <property type="entry name" value="sigma70-ECF"/>
    <property type="match status" value="1"/>
</dbReference>
<keyword evidence="2" id="KW-0805">Transcription regulation</keyword>
<proteinExistence type="inferred from homology"/>
<evidence type="ECO:0000313" key="8">
    <source>
        <dbReference type="Proteomes" id="UP000318478"/>
    </source>
</evidence>
<dbReference type="PANTHER" id="PTHR43133">
    <property type="entry name" value="RNA POLYMERASE ECF-TYPE SIGMA FACTO"/>
    <property type="match status" value="1"/>
</dbReference>
<comment type="similarity">
    <text evidence="1">Belongs to the sigma-70 factor family. ECF subfamily.</text>
</comment>
<evidence type="ECO:0000256" key="1">
    <source>
        <dbReference type="ARBA" id="ARBA00010641"/>
    </source>
</evidence>
<dbReference type="GO" id="GO:0006352">
    <property type="term" value="P:DNA-templated transcription initiation"/>
    <property type="evidence" value="ECO:0007669"/>
    <property type="project" value="InterPro"/>
</dbReference>
<dbReference type="RefSeq" id="WP_261342768.1">
    <property type="nucleotide sequence ID" value="NZ_SJPO01000011.1"/>
</dbReference>
<dbReference type="InterPro" id="IPR013324">
    <property type="entry name" value="RNA_pol_sigma_r3/r4-like"/>
</dbReference>
<dbReference type="GO" id="GO:0003677">
    <property type="term" value="F:DNA binding"/>
    <property type="evidence" value="ECO:0007669"/>
    <property type="project" value="InterPro"/>
</dbReference>
<dbReference type="Proteomes" id="UP000318478">
    <property type="component" value="Unassembled WGS sequence"/>
</dbReference>
<dbReference type="GO" id="GO:0016987">
    <property type="term" value="F:sigma factor activity"/>
    <property type="evidence" value="ECO:0007669"/>
    <property type="project" value="UniProtKB-KW"/>
</dbReference>
<dbReference type="NCBIfam" id="TIGR02989">
    <property type="entry name" value="Sig-70_gvs1"/>
    <property type="match status" value="1"/>
</dbReference>
<feature type="domain" description="RNA polymerase sigma-70 region 2" evidence="5">
    <location>
        <begin position="8"/>
        <end position="70"/>
    </location>
</feature>
<evidence type="ECO:0000256" key="4">
    <source>
        <dbReference type="ARBA" id="ARBA00023163"/>
    </source>
</evidence>
<dbReference type="Gene3D" id="1.10.1740.10">
    <property type="match status" value="1"/>
</dbReference>
<comment type="caution">
    <text evidence="7">The sequence shown here is derived from an EMBL/GenBank/DDBJ whole genome shotgun (WGS) entry which is preliminary data.</text>
</comment>
<evidence type="ECO:0000313" key="7">
    <source>
        <dbReference type="EMBL" id="TWT72831.1"/>
    </source>
</evidence>
<dbReference type="InterPro" id="IPR013325">
    <property type="entry name" value="RNA_pol_sigma_r2"/>
</dbReference>
<name>A0A5C5YED5_9BACT</name>
<evidence type="ECO:0000256" key="2">
    <source>
        <dbReference type="ARBA" id="ARBA00023015"/>
    </source>
</evidence>